<keyword evidence="3" id="KW-1185">Reference proteome</keyword>
<protein>
    <submittedName>
        <fullName evidence="2">Uncharacterized protein</fullName>
    </submittedName>
</protein>
<name>A0A165KD92_9BASI</name>
<feature type="non-terminal residue" evidence="2">
    <location>
        <position position="1"/>
    </location>
</feature>
<dbReference type="OrthoDB" id="424969at2759"/>
<dbReference type="InParanoid" id="A0A165KD92"/>
<reference evidence="2 3" key="1">
    <citation type="journal article" date="2016" name="Mol. Biol. Evol.">
        <title>Comparative Genomics of Early-Diverging Mushroom-Forming Fungi Provides Insights into the Origins of Lignocellulose Decay Capabilities.</title>
        <authorList>
            <person name="Nagy L.G."/>
            <person name="Riley R."/>
            <person name="Tritt A."/>
            <person name="Adam C."/>
            <person name="Daum C."/>
            <person name="Floudas D."/>
            <person name="Sun H."/>
            <person name="Yadav J.S."/>
            <person name="Pangilinan J."/>
            <person name="Larsson K.H."/>
            <person name="Matsuura K."/>
            <person name="Barry K."/>
            <person name="Labutti K."/>
            <person name="Kuo R."/>
            <person name="Ohm R.A."/>
            <person name="Bhattacharya S.S."/>
            <person name="Shirouzu T."/>
            <person name="Yoshinaga Y."/>
            <person name="Martin F.M."/>
            <person name="Grigoriev I.V."/>
            <person name="Hibbett D.S."/>
        </authorList>
    </citation>
    <scope>NUCLEOTIDE SEQUENCE [LARGE SCALE GENOMIC DNA]</scope>
    <source>
        <strain evidence="2 3">HHB12733</strain>
    </source>
</reference>
<dbReference type="EMBL" id="KV423914">
    <property type="protein sequence ID" value="KZT62986.1"/>
    <property type="molecule type" value="Genomic_DNA"/>
</dbReference>
<evidence type="ECO:0000313" key="2">
    <source>
        <dbReference type="EMBL" id="KZT62986.1"/>
    </source>
</evidence>
<feature type="compositionally biased region" description="Pro residues" evidence="1">
    <location>
        <begin position="116"/>
        <end position="125"/>
    </location>
</feature>
<dbReference type="Proteomes" id="UP000076842">
    <property type="component" value="Unassembled WGS sequence"/>
</dbReference>
<evidence type="ECO:0000313" key="3">
    <source>
        <dbReference type="Proteomes" id="UP000076842"/>
    </source>
</evidence>
<organism evidence="2 3">
    <name type="scientific">Calocera cornea HHB12733</name>
    <dbReference type="NCBI Taxonomy" id="1353952"/>
    <lineage>
        <taxon>Eukaryota</taxon>
        <taxon>Fungi</taxon>
        <taxon>Dikarya</taxon>
        <taxon>Basidiomycota</taxon>
        <taxon>Agaricomycotina</taxon>
        <taxon>Dacrymycetes</taxon>
        <taxon>Dacrymycetales</taxon>
        <taxon>Dacrymycetaceae</taxon>
        <taxon>Calocera</taxon>
    </lineage>
</organism>
<accession>A0A165KD92</accession>
<feature type="compositionally biased region" description="Pro residues" evidence="1">
    <location>
        <begin position="91"/>
        <end position="100"/>
    </location>
</feature>
<gene>
    <name evidence="2" type="ORF">CALCODRAFT_513858</name>
</gene>
<evidence type="ECO:0000256" key="1">
    <source>
        <dbReference type="SAM" id="MobiDB-lite"/>
    </source>
</evidence>
<sequence>STSPGPFTYRVRIGCSYSNVSQASQQISHPIPRTKRSYQIQANNLELTPTPLLEARAGSDGRAPAYSLSCASPRPAGSIRRHQGRRNAAPRPSPTQPRRPPTGRRRSSLSLGIKAPAPPFLPPLPRHTAPIRPSAEDLERSGSLIRA</sequence>
<feature type="region of interest" description="Disordered" evidence="1">
    <location>
        <begin position="55"/>
        <end position="147"/>
    </location>
</feature>
<proteinExistence type="predicted"/>
<dbReference type="AlphaFoldDB" id="A0A165KD92"/>